<comment type="function">
    <text evidence="9">Catalyzes the ATP-dependent transfer of a sulfur to tRNA to produce 4-thiouridine in position 8 of tRNAs, which functions as a near-UV photosensor. Also catalyzes the transfer of sulfur to the sulfur carrier protein ThiS, forming ThiS-thiocarboxylate. This is a step in the synthesis of thiazole, in the thiamine biosynthesis pathway. The sulfur is donated as persulfide by IscS.</text>
</comment>
<comment type="catalytic activity">
    <reaction evidence="9">
        <text>[ThiI sulfur-carrier protein]-S-sulfanyl-L-cysteine + a uridine in tRNA + 2 reduced [2Fe-2S]-[ferredoxin] + ATP + H(+) = [ThiI sulfur-carrier protein]-L-cysteine + a 4-thiouridine in tRNA + 2 oxidized [2Fe-2S]-[ferredoxin] + AMP + diphosphate</text>
        <dbReference type="Rhea" id="RHEA:24176"/>
        <dbReference type="Rhea" id="RHEA-COMP:10000"/>
        <dbReference type="Rhea" id="RHEA-COMP:10001"/>
        <dbReference type="Rhea" id="RHEA-COMP:13337"/>
        <dbReference type="Rhea" id="RHEA-COMP:13338"/>
        <dbReference type="Rhea" id="RHEA-COMP:13339"/>
        <dbReference type="Rhea" id="RHEA-COMP:13340"/>
        <dbReference type="ChEBI" id="CHEBI:15378"/>
        <dbReference type="ChEBI" id="CHEBI:29950"/>
        <dbReference type="ChEBI" id="CHEBI:30616"/>
        <dbReference type="ChEBI" id="CHEBI:33019"/>
        <dbReference type="ChEBI" id="CHEBI:33737"/>
        <dbReference type="ChEBI" id="CHEBI:33738"/>
        <dbReference type="ChEBI" id="CHEBI:61963"/>
        <dbReference type="ChEBI" id="CHEBI:65315"/>
        <dbReference type="ChEBI" id="CHEBI:136798"/>
        <dbReference type="ChEBI" id="CHEBI:456215"/>
        <dbReference type="EC" id="2.8.1.4"/>
    </reaction>
</comment>
<dbReference type="Pfam" id="PF22025">
    <property type="entry name" value="ThiI_fer"/>
    <property type="match status" value="1"/>
</dbReference>
<name>A0ABY5TU58_9BACT</name>
<reference evidence="12" key="1">
    <citation type="submission" date="2022-08" db="EMBL/GenBank/DDBJ databases">
        <title>Complete genome sequence of Mycoplasma molare type strain H 542.</title>
        <authorList>
            <person name="Spergser J."/>
        </authorList>
    </citation>
    <scope>NUCLEOTIDE SEQUENCE</scope>
    <source>
        <strain evidence="12">H 542</strain>
    </source>
</reference>
<dbReference type="SMART" id="SM00981">
    <property type="entry name" value="THUMP"/>
    <property type="match status" value="1"/>
</dbReference>
<dbReference type="SUPFAM" id="SSF52402">
    <property type="entry name" value="Adenine nucleotide alpha hydrolases-like"/>
    <property type="match status" value="1"/>
</dbReference>
<keyword evidence="3 9" id="KW-0820">tRNA-binding</keyword>
<gene>
    <name evidence="9 12" type="primary">thiI</name>
    <name evidence="12" type="ORF">NX772_03920</name>
</gene>
<keyword evidence="4 9" id="KW-0808">Transferase</keyword>
<evidence type="ECO:0000313" key="13">
    <source>
        <dbReference type="Proteomes" id="UP001058364"/>
    </source>
</evidence>
<dbReference type="InterPro" id="IPR050102">
    <property type="entry name" value="tRNA_sulfurtransferase_ThiI"/>
</dbReference>
<dbReference type="Pfam" id="PF02568">
    <property type="entry name" value="ThiI"/>
    <property type="match status" value="1"/>
</dbReference>
<feature type="binding site" evidence="9">
    <location>
        <begin position="196"/>
        <end position="197"/>
    </location>
    <ligand>
        <name>ATP</name>
        <dbReference type="ChEBI" id="CHEBI:30616"/>
    </ligand>
</feature>
<dbReference type="InterPro" id="IPR004114">
    <property type="entry name" value="THUMP_dom"/>
</dbReference>
<dbReference type="GO" id="GO:0140741">
    <property type="term" value="F:tRNA-uracil-4 sulfurtransferase activity"/>
    <property type="evidence" value="ECO:0007669"/>
    <property type="project" value="UniProtKB-EC"/>
</dbReference>
<dbReference type="InterPro" id="IPR014729">
    <property type="entry name" value="Rossmann-like_a/b/a_fold"/>
</dbReference>
<dbReference type="EMBL" id="CP103423">
    <property type="protein sequence ID" value="UWD34202.1"/>
    <property type="molecule type" value="Genomic_DNA"/>
</dbReference>
<evidence type="ECO:0000256" key="7">
    <source>
        <dbReference type="ARBA" id="ARBA00022884"/>
    </source>
</evidence>
<feature type="binding site" evidence="9">
    <location>
        <position position="284"/>
    </location>
    <ligand>
        <name>ATP</name>
        <dbReference type="ChEBI" id="CHEBI:30616"/>
    </ligand>
</feature>
<organism evidence="12 13">
    <name type="scientific">Mesomycoplasma molare</name>
    <dbReference type="NCBI Taxonomy" id="171288"/>
    <lineage>
        <taxon>Bacteria</taxon>
        <taxon>Bacillati</taxon>
        <taxon>Mycoplasmatota</taxon>
        <taxon>Mycoplasmoidales</taxon>
        <taxon>Metamycoplasmataceae</taxon>
        <taxon>Mesomycoplasma</taxon>
    </lineage>
</organism>
<evidence type="ECO:0000256" key="3">
    <source>
        <dbReference type="ARBA" id="ARBA00022555"/>
    </source>
</evidence>
<dbReference type="PROSITE" id="PS51165">
    <property type="entry name" value="THUMP"/>
    <property type="match status" value="1"/>
</dbReference>
<dbReference type="CDD" id="cd01712">
    <property type="entry name" value="PPase_ThiI"/>
    <property type="match status" value="1"/>
</dbReference>
<dbReference type="EC" id="2.8.1.4" evidence="9"/>
<keyword evidence="7 9" id="KW-0694">RNA-binding</keyword>
<comment type="catalytic activity">
    <reaction evidence="9">
        <text>[ThiS sulfur-carrier protein]-C-terminal Gly-Gly-AMP + S-sulfanyl-L-cysteinyl-[cysteine desulfurase] + AH2 = [ThiS sulfur-carrier protein]-C-terminal-Gly-aminoethanethioate + L-cysteinyl-[cysteine desulfurase] + A + AMP + 2 H(+)</text>
        <dbReference type="Rhea" id="RHEA:43340"/>
        <dbReference type="Rhea" id="RHEA-COMP:12157"/>
        <dbReference type="Rhea" id="RHEA-COMP:12158"/>
        <dbReference type="Rhea" id="RHEA-COMP:12910"/>
        <dbReference type="Rhea" id="RHEA-COMP:19908"/>
        <dbReference type="ChEBI" id="CHEBI:13193"/>
        <dbReference type="ChEBI" id="CHEBI:15378"/>
        <dbReference type="ChEBI" id="CHEBI:17499"/>
        <dbReference type="ChEBI" id="CHEBI:29950"/>
        <dbReference type="ChEBI" id="CHEBI:61963"/>
        <dbReference type="ChEBI" id="CHEBI:90618"/>
        <dbReference type="ChEBI" id="CHEBI:232372"/>
        <dbReference type="ChEBI" id="CHEBI:456215"/>
    </reaction>
</comment>
<evidence type="ECO:0000256" key="2">
    <source>
        <dbReference type="ARBA" id="ARBA00022490"/>
    </source>
</evidence>
<keyword evidence="2 9" id="KW-0963">Cytoplasm</keyword>
<dbReference type="HAMAP" id="MF_00021">
    <property type="entry name" value="ThiI"/>
    <property type="match status" value="1"/>
</dbReference>
<dbReference type="InterPro" id="IPR054173">
    <property type="entry name" value="ThiI_fer"/>
</dbReference>
<keyword evidence="8 9" id="KW-0784">Thiamine biosynthesis</keyword>
<proteinExistence type="inferred from homology"/>
<keyword evidence="10" id="KW-0175">Coiled coil</keyword>
<feature type="domain" description="THUMP" evidence="11">
    <location>
        <begin position="51"/>
        <end position="153"/>
    </location>
</feature>
<dbReference type="SUPFAM" id="SSF143437">
    <property type="entry name" value="THUMP domain-like"/>
    <property type="match status" value="1"/>
</dbReference>
<comment type="pathway">
    <text evidence="9">Cofactor biosynthesis; thiamine diphosphate biosynthesis.</text>
</comment>
<comment type="similarity">
    <text evidence="9">Belongs to the ThiI family.</text>
</comment>
<keyword evidence="5 9" id="KW-0547">Nucleotide-binding</keyword>
<evidence type="ECO:0000256" key="6">
    <source>
        <dbReference type="ARBA" id="ARBA00022840"/>
    </source>
</evidence>
<evidence type="ECO:0000256" key="10">
    <source>
        <dbReference type="SAM" id="Coils"/>
    </source>
</evidence>
<keyword evidence="6 9" id="KW-0067">ATP-binding</keyword>
<evidence type="ECO:0000256" key="4">
    <source>
        <dbReference type="ARBA" id="ARBA00022679"/>
    </source>
</evidence>
<dbReference type="PANTHER" id="PTHR43209">
    <property type="entry name" value="TRNA SULFURTRANSFERASE"/>
    <property type="match status" value="1"/>
</dbReference>
<dbReference type="InterPro" id="IPR003720">
    <property type="entry name" value="tRNA_STrfase"/>
</dbReference>
<feature type="binding site" evidence="9">
    <location>
        <begin position="171"/>
        <end position="172"/>
    </location>
    <ligand>
        <name>ATP</name>
        <dbReference type="ChEBI" id="CHEBI:30616"/>
    </ligand>
</feature>
<dbReference type="InterPro" id="IPR049962">
    <property type="entry name" value="THUMP_ThiI"/>
</dbReference>
<dbReference type="Pfam" id="PF02926">
    <property type="entry name" value="THUMP"/>
    <property type="match status" value="1"/>
</dbReference>
<dbReference type="Gene3D" id="3.30.2130.30">
    <property type="match status" value="1"/>
</dbReference>
<dbReference type="InterPro" id="IPR020536">
    <property type="entry name" value="ThiI_AANH"/>
</dbReference>
<evidence type="ECO:0000256" key="1">
    <source>
        <dbReference type="ARBA" id="ARBA00004496"/>
    </source>
</evidence>
<accession>A0ABY5TU58</accession>
<dbReference type="RefSeq" id="WP_027123624.1">
    <property type="nucleotide sequence ID" value="NZ_CP103423.1"/>
</dbReference>
<sequence length="382" mass="43866">MYDLILIRYGELVLKGGNRKLFINTLKQNILKITGEMPEVSFDRMYLTYNEDNMRRLKFVFGISSFSPVKRVNTNINDIKTEVLNQFNDDLKTFRLNCHRNWKKFELTSQEIIKEVASELFDKKENLKVDLTKFEQQINIEVREKYSYVFSKNIKGLDGLPVGVSGKALHLISGGIDSPVAAFELMKRGVRVDFLSFITPPHTDEKTVEKVEKIVQLLANYQAGAKLFQINYTDLMNYIGLTSNQSYKINLMRRSFYRIADLLAKKEGYLAISNGENLGQVASQTMESMDVIGSQTSLQIYRPLLTFNKIDTIKLAEIIGTYQISIEKANEACELFAPKNPVIKPTFEHANNLELELNELIPLEKEAISNKMSVKRFKNKLQ</sequence>
<evidence type="ECO:0000259" key="11">
    <source>
        <dbReference type="PROSITE" id="PS51165"/>
    </source>
</evidence>
<dbReference type="CDD" id="cd11716">
    <property type="entry name" value="THUMP_ThiI"/>
    <property type="match status" value="1"/>
</dbReference>
<feature type="binding site" evidence="9">
    <location>
        <position position="275"/>
    </location>
    <ligand>
        <name>ATP</name>
        <dbReference type="ChEBI" id="CHEBI:30616"/>
    </ligand>
</feature>
<evidence type="ECO:0000256" key="9">
    <source>
        <dbReference type="HAMAP-Rule" id="MF_00021"/>
    </source>
</evidence>
<comment type="subcellular location">
    <subcellularLocation>
        <location evidence="1 9">Cytoplasm</location>
    </subcellularLocation>
</comment>
<dbReference type="InterPro" id="IPR049961">
    <property type="entry name" value="ThiI_N"/>
</dbReference>
<dbReference type="Gene3D" id="3.40.50.620">
    <property type="entry name" value="HUPs"/>
    <property type="match status" value="1"/>
</dbReference>
<evidence type="ECO:0000256" key="8">
    <source>
        <dbReference type="ARBA" id="ARBA00022977"/>
    </source>
</evidence>
<evidence type="ECO:0000256" key="5">
    <source>
        <dbReference type="ARBA" id="ARBA00022741"/>
    </source>
</evidence>
<dbReference type="Proteomes" id="UP001058364">
    <property type="component" value="Chromosome"/>
</dbReference>
<keyword evidence="13" id="KW-1185">Reference proteome</keyword>
<feature type="binding site" evidence="9">
    <location>
        <position position="253"/>
    </location>
    <ligand>
        <name>ATP</name>
        <dbReference type="ChEBI" id="CHEBI:30616"/>
    </ligand>
</feature>
<evidence type="ECO:0000313" key="12">
    <source>
        <dbReference type="EMBL" id="UWD34202.1"/>
    </source>
</evidence>
<dbReference type="PANTHER" id="PTHR43209:SF1">
    <property type="entry name" value="TRNA SULFURTRANSFERASE"/>
    <property type="match status" value="1"/>
</dbReference>
<feature type="coiled-coil region" evidence="10">
    <location>
        <begin position="117"/>
        <end position="144"/>
    </location>
</feature>
<protein>
    <recommendedName>
        <fullName evidence="9">Probable tRNA sulfurtransferase</fullName>
        <ecNumber evidence="9">2.8.1.4</ecNumber>
    </recommendedName>
    <alternativeName>
        <fullName evidence="9">Sulfur carrier protein ThiS sulfurtransferase</fullName>
    </alternativeName>
    <alternativeName>
        <fullName evidence="9">Thiamine biosynthesis protein ThiI</fullName>
    </alternativeName>
    <alternativeName>
        <fullName evidence="9">tRNA 4-thiouridine synthase</fullName>
    </alternativeName>
</protein>
<dbReference type="NCBIfam" id="TIGR00342">
    <property type="entry name" value="tRNA uracil 4-sulfurtransferase ThiI"/>
    <property type="match status" value="1"/>
</dbReference>